<dbReference type="Gene3D" id="3.90.660.20">
    <property type="entry name" value="Protoporphyrinogen oxidase, mitochondrial, domain 2"/>
    <property type="match status" value="1"/>
</dbReference>
<dbReference type="RefSeq" id="WP_208236089.1">
    <property type="nucleotide sequence ID" value="NZ_BAAAQU010000001.1"/>
</dbReference>
<accession>A0A939QCH8</accession>
<proteinExistence type="predicted"/>
<comment type="caution">
    <text evidence="1">The sequence shown here is derived from an EMBL/GenBank/DDBJ whole genome shotgun (WGS) entry which is preliminary data.</text>
</comment>
<evidence type="ECO:0000313" key="1">
    <source>
        <dbReference type="EMBL" id="MBO2988608.1"/>
    </source>
</evidence>
<dbReference type="AlphaFoldDB" id="A0A939QCH8"/>
<evidence type="ECO:0008006" key="3">
    <source>
        <dbReference type="Google" id="ProtNLM"/>
    </source>
</evidence>
<sequence length="457" mass="47829">MIDAVVTGNSLPALAAALDLAELGLRVRVVDRGDAVRALDGPALDGDGALRDLMAHLAAPIAEGDDVDVQVAPLLVPPAPVWLKDARGGWTRQPLPAVSGVPAVPLAHEALAVLGSGAAFRAYLDRIAPLLTIGKTRRLGALVDKRLGPRVRERLVEPFAIERFGVGAADVDAAVAAPGLNEAMSRSGALTGGVLAETDRDVARETAVVPTGGWDALDVALRRRLRAYDVDFTDAPPAAVERSATGWRVRDDAGTVTEARALVVDVGRSAAAVPPALDAETAEALRDVLQMMRVRTRARVRVIAPDDAPEDAVRLLRCVTVPGEARVGAQASETWAVRLERQESGHWVAMLAGPAATPDTDHTAAPVSVAALARVLEAAAVREAPGAEWMVLQVSAEVPTLEDRARERSAAAAFAEDHAGALLVVGRRVHEDSLAAAVQSAREGSVPLRRHLTGIAD</sequence>
<keyword evidence="2" id="KW-1185">Reference proteome</keyword>
<gene>
    <name evidence="1" type="ORF">J4H85_01150</name>
</gene>
<dbReference type="Gene3D" id="1.10.3110.10">
    <property type="entry name" value="protoporphyrinogen ix oxidase, domain 3"/>
    <property type="match status" value="1"/>
</dbReference>
<dbReference type="SUPFAM" id="SSF51905">
    <property type="entry name" value="FAD/NAD(P)-binding domain"/>
    <property type="match status" value="1"/>
</dbReference>
<dbReference type="EMBL" id="JAGFBF010000001">
    <property type="protein sequence ID" value="MBO2988608.1"/>
    <property type="molecule type" value="Genomic_DNA"/>
</dbReference>
<dbReference type="Proteomes" id="UP000668403">
    <property type="component" value="Unassembled WGS sequence"/>
</dbReference>
<reference evidence="1" key="1">
    <citation type="submission" date="2021-03" db="EMBL/GenBank/DDBJ databases">
        <title>Leucobacter chromiisoli sp. nov., isolated from chromium-containing soil of chemical plant.</title>
        <authorList>
            <person name="Xu Z."/>
        </authorList>
    </citation>
    <scope>NUCLEOTIDE SEQUENCE</scope>
    <source>
        <strain evidence="1">K 70/01</strain>
    </source>
</reference>
<evidence type="ECO:0000313" key="2">
    <source>
        <dbReference type="Proteomes" id="UP000668403"/>
    </source>
</evidence>
<dbReference type="InterPro" id="IPR036188">
    <property type="entry name" value="FAD/NAD-bd_sf"/>
</dbReference>
<name>A0A939QCH8_9MICO</name>
<dbReference type="Gene3D" id="3.50.50.60">
    <property type="entry name" value="FAD/NAD(P)-binding domain"/>
    <property type="match status" value="1"/>
</dbReference>
<organism evidence="1 2">
    <name type="scientific">Leucobacter tardus</name>
    <dbReference type="NCBI Taxonomy" id="501483"/>
    <lineage>
        <taxon>Bacteria</taxon>
        <taxon>Bacillati</taxon>
        <taxon>Actinomycetota</taxon>
        <taxon>Actinomycetes</taxon>
        <taxon>Micrococcales</taxon>
        <taxon>Microbacteriaceae</taxon>
        <taxon>Leucobacter</taxon>
    </lineage>
</organism>
<protein>
    <recommendedName>
        <fullName evidence="3">Protoporphyrinogen oxidase</fullName>
    </recommendedName>
</protein>